<dbReference type="PROSITE" id="PS51257">
    <property type="entry name" value="PROKAR_LIPOPROTEIN"/>
    <property type="match status" value="1"/>
</dbReference>
<reference evidence="2" key="1">
    <citation type="submission" date="2022-03" db="EMBL/GenBank/DDBJ databases">
        <title>The complete genome sequence of a Methyloterrigena soli.</title>
        <authorList>
            <person name="Zi Z."/>
        </authorList>
    </citation>
    <scope>NUCLEOTIDE SEQUENCE</scope>
    <source>
        <strain evidence="2">M48</strain>
    </source>
</reference>
<gene>
    <name evidence="2" type="ORF">ML536_05320</name>
</gene>
<keyword evidence="3" id="KW-1185">Reference proteome</keyword>
<feature type="chain" id="PRO_5041221951" description="PepSY domain-containing protein" evidence="1">
    <location>
        <begin position="24"/>
        <end position="99"/>
    </location>
</feature>
<name>A0AA41QL90_9HYPH</name>
<dbReference type="RefSeq" id="WP_152572042.1">
    <property type="nucleotide sequence ID" value="NZ_CP068983.1"/>
</dbReference>
<comment type="caution">
    <text evidence="2">The sequence shown here is derived from an EMBL/GenBank/DDBJ whole genome shotgun (WGS) entry which is preliminary data.</text>
</comment>
<keyword evidence="1" id="KW-0732">Signal</keyword>
<dbReference type="Proteomes" id="UP001156140">
    <property type="component" value="Unassembled WGS sequence"/>
</dbReference>
<evidence type="ECO:0000313" key="3">
    <source>
        <dbReference type="Proteomes" id="UP001156140"/>
    </source>
</evidence>
<evidence type="ECO:0000256" key="1">
    <source>
        <dbReference type="SAM" id="SignalP"/>
    </source>
</evidence>
<sequence>MNRFLLTLMAGLLAVGAMIPTSASPSLAQACLGKREIQQAVADGQILPLAQILAAGGIDASSVVSFQVCERGGGLVYMLQVYEGGEAKTIVLNAATGSP</sequence>
<feature type="signal peptide" evidence="1">
    <location>
        <begin position="1"/>
        <end position="23"/>
    </location>
</feature>
<accession>A0AA41QL90</accession>
<protein>
    <recommendedName>
        <fullName evidence="4">PepSY domain-containing protein</fullName>
    </recommendedName>
</protein>
<organism evidence="2 3">
    <name type="scientific">Paradevosia shaoguanensis</name>
    <dbReference type="NCBI Taxonomy" id="1335043"/>
    <lineage>
        <taxon>Bacteria</taxon>
        <taxon>Pseudomonadati</taxon>
        <taxon>Pseudomonadota</taxon>
        <taxon>Alphaproteobacteria</taxon>
        <taxon>Hyphomicrobiales</taxon>
        <taxon>Devosiaceae</taxon>
        <taxon>Paradevosia</taxon>
    </lineage>
</organism>
<dbReference type="EMBL" id="JALAZD010000001">
    <property type="protein sequence ID" value="MCI0126242.1"/>
    <property type="molecule type" value="Genomic_DNA"/>
</dbReference>
<dbReference type="AlphaFoldDB" id="A0AA41QL90"/>
<evidence type="ECO:0000313" key="2">
    <source>
        <dbReference type="EMBL" id="MCI0126242.1"/>
    </source>
</evidence>
<proteinExistence type="predicted"/>
<evidence type="ECO:0008006" key="4">
    <source>
        <dbReference type="Google" id="ProtNLM"/>
    </source>
</evidence>